<name>A0A2S0KBT5_9ACTN</name>
<dbReference type="OrthoDB" id="3700985at2"/>
<reference evidence="2 3" key="1">
    <citation type="submission" date="2018-03" db="EMBL/GenBank/DDBJ databases">
        <title>Characteristics and genome of n-alkane degrading marine bacteria Gordonia iterans isolated from crude oil contaminated in Tae-an, South Korea.</title>
        <authorList>
            <person name="Lee S.-S."/>
            <person name="Kim H."/>
        </authorList>
    </citation>
    <scope>NUCLEOTIDE SEQUENCE [LARGE SCALE GENOMIC DNA]</scope>
    <source>
        <strain evidence="2 3">Co17</strain>
    </source>
</reference>
<dbReference type="AlphaFoldDB" id="A0A2S0KBT5"/>
<evidence type="ECO:0008006" key="4">
    <source>
        <dbReference type="Google" id="ProtNLM"/>
    </source>
</evidence>
<evidence type="ECO:0000313" key="3">
    <source>
        <dbReference type="Proteomes" id="UP000239814"/>
    </source>
</evidence>
<proteinExistence type="predicted"/>
<dbReference type="Proteomes" id="UP000239814">
    <property type="component" value="Chromosome"/>
</dbReference>
<organism evidence="2 3">
    <name type="scientific">Gordonia iterans</name>
    <dbReference type="NCBI Taxonomy" id="1004901"/>
    <lineage>
        <taxon>Bacteria</taxon>
        <taxon>Bacillati</taxon>
        <taxon>Actinomycetota</taxon>
        <taxon>Actinomycetes</taxon>
        <taxon>Mycobacteriales</taxon>
        <taxon>Gordoniaceae</taxon>
        <taxon>Gordonia</taxon>
    </lineage>
</organism>
<sequence>MRRTCMDLEYFFGTGDGELSTWHSPAGLDLDGDGTLDAVALDFDGDGRTDDAMWDSDGDGVADRAVLDLDDDGVPETAFADGGAGVWEIRLVGSPRDDAGPAGLGRLEIDVDGDGKTDQVLEDTDGDGHADRVVE</sequence>
<dbReference type="GO" id="GO:0005509">
    <property type="term" value="F:calcium ion binding"/>
    <property type="evidence" value="ECO:0007669"/>
    <property type="project" value="InterPro"/>
</dbReference>
<feature type="region of interest" description="Disordered" evidence="1">
    <location>
        <begin position="94"/>
        <end position="135"/>
    </location>
</feature>
<accession>A0A2S0KBT5</accession>
<feature type="compositionally biased region" description="Basic and acidic residues" evidence="1">
    <location>
        <begin position="126"/>
        <end position="135"/>
    </location>
</feature>
<gene>
    <name evidence="2" type="ORF">C6V83_01390</name>
</gene>
<dbReference type="EMBL" id="CP027433">
    <property type="protein sequence ID" value="AVL99147.1"/>
    <property type="molecule type" value="Genomic_DNA"/>
</dbReference>
<feature type="compositionally biased region" description="Basic and acidic residues" evidence="1">
    <location>
        <begin position="107"/>
        <end position="119"/>
    </location>
</feature>
<evidence type="ECO:0000256" key="1">
    <source>
        <dbReference type="SAM" id="MobiDB-lite"/>
    </source>
</evidence>
<keyword evidence="3" id="KW-1185">Reference proteome</keyword>
<dbReference type="KEGG" id="git:C6V83_01390"/>
<protein>
    <recommendedName>
        <fullName evidence="4">Pullulanase</fullName>
    </recommendedName>
</protein>
<dbReference type="InterPro" id="IPR028974">
    <property type="entry name" value="TSP_type-3_rpt"/>
</dbReference>
<dbReference type="SUPFAM" id="SSF103647">
    <property type="entry name" value="TSP type-3 repeat"/>
    <property type="match status" value="1"/>
</dbReference>
<evidence type="ECO:0000313" key="2">
    <source>
        <dbReference type="EMBL" id="AVL99147.1"/>
    </source>
</evidence>